<evidence type="ECO:0000313" key="2">
    <source>
        <dbReference type="Proteomes" id="UP001054837"/>
    </source>
</evidence>
<gene>
    <name evidence="1" type="ORF">CDAR_4481</name>
</gene>
<evidence type="ECO:0000313" key="1">
    <source>
        <dbReference type="EMBL" id="GIY34729.1"/>
    </source>
</evidence>
<dbReference type="EMBL" id="BPLQ01008094">
    <property type="protein sequence ID" value="GIY34729.1"/>
    <property type="molecule type" value="Genomic_DNA"/>
</dbReference>
<dbReference type="AlphaFoldDB" id="A0AAV4SL30"/>
<comment type="caution">
    <text evidence="1">The sequence shown here is derived from an EMBL/GenBank/DDBJ whole genome shotgun (WGS) entry which is preliminary data.</text>
</comment>
<accession>A0AAV4SL30</accession>
<reference evidence="1 2" key="1">
    <citation type="submission" date="2021-06" db="EMBL/GenBank/DDBJ databases">
        <title>Caerostris darwini draft genome.</title>
        <authorList>
            <person name="Kono N."/>
            <person name="Arakawa K."/>
        </authorList>
    </citation>
    <scope>NUCLEOTIDE SEQUENCE [LARGE SCALE GENOMIC DNA]</scope>
</reference>
<name>A0AAV4SL30_9ARAC</name>
<dbReference type="Proteomes" id="UP001054837">
    <property type="component" value="Unassembled WGS sequence"/>
</dbReference>
<sequence>MCIPPAHIRTDVDIWLIMIDKDSIWMLSKSWQRAEQTVTDWSTPPPFLSSGDQQSKALTFTALYNERGRGEAWIRGGNADSRRALTGI</sequence>
<proteinExistence type="predicted"/>
<organism evidence="1 2">
    <name type="scientific">Caerostris darwini</name>
    <dbReference type="NCBI Taxonomy" id="1538125"/>
    <lineage>
        <taxon>Eukaryota</taxon>
        <taxon>Metazoa</taxon>
        <taxon>Ecdysozoa</taxon>
        <taxon>Arthropoda</taxon>
        <taxon>Chelicerata</taxon>
        <taxon>Arachnida</taxon>
        <taxon>Araneae</taxon>
        <taxon>Araneomorphae</taxon>
        <taxon>Entelegynae</taxon>
        <taxon>Araneoidea</taxon>
        <taxon>Araneidae</taxon>
        <taxon>Caerostris</taxon>
    </lineage>
</organism>
<protein>
    <submittedName>
        <fullName evidence="1">Uncharacterized protein</fullName>
    </submittedName>
</protein>
<keyword evidence="2" id="KW-1185">Reference proteome</keyword>